<organism evidence="2 3">
    <name type="scientific">Paucidesulfovibrio gracilis DSM 16080</name>
    <dbReference type="NCBI Taxonomy" id="1121449"/>
    <lineage>
        <taxon>Bacteria</taxon>
        <taxon>Pseudomonadati</taxon>
        <taxon>Thermodesulfobacteriota</taxon>
        <taxon>Desulfovibrionia</taxon>
        <taxon>Desulfovibrionales</taxon>
        <taxon>Desulfovibrionaceae</taxon>
        <taxon>Paucidesulfovibrio</taxon>
    </lineage>
</organism>
<sequence length="201" mass="19691">MHESLLVKRRSRASWRAVVAGLALLAALLALPSLSLGYGGGGGGGSGGSLFGATGTGSLTPEPLQGIEGMPVTPPNAFGSMGSGEPGSSAASGPKSPSKLQSAVSGFISGQLKNKAIDAVTALHPGIGAALNAADKIYSAGKFASNVADKLAKEKKSYQKAALGTLGSGLKAPSQSTPTVGPSSGIGGVGPGPLHDNNFLW</sequence>
<accession>A0A1T4WXK0</accession>
<evidence type="ECO:0000256" key="1">
    <source>
        <dbReference type="SAM" id="MobiDB-lite"/>
    </source>
</evidence>
<keyword evidence="3" id="KW-1185">Reference proteome</keyword>
<reference evidence="2 3" key="1">
    <citation type="submission" date="2017-02" db="EMBL/GenBank/DDBJ databases">
        <authorList>
            <person name="Peterson S.W."/>
        </authorList>
    </citation>
    <scope>NUCLEOTIDE SEQUENCE [LARGE SCALE GENOMIC DNA]</scope>
    <source>
        <strain evidence="2 3">DSM 16080</strain>
    </source>
</reference>
<dbReference type="STRING" id="1121449.SAMN02745704_01503"/>
<proteinExistence type="predicted"/>
<protein>
    <submittedName>
        <fullName evidence="2">Uncharacterized protein</fullName>
    </submittedName>
</protein>
<dbReference type="EMBL" id="FUYC01000005">
    <property type="protein sequence ID" value="SKA82093.1"/>
    <property type="molecule type" value="Genomic_DNA"/>
</dbReference>
<dbReference type="Proteomes" id="UP000190027">
    <property type="component" value="Unassembled WGS sequence"/>
</dbReference>
<gene>
    <name evidence="2" type="ORF">SAMN02745704_01503</name>
</gene>
<name>A0A1T4WXK0_9BACT</name>
<dbReference type="AlphaFoldDB" id="A0A1T4WXK0"/>
<feature type="region of interest" description="Disordered" evidence="1">
    <location>
        <begin position="62"/>
        <end position="98"/>
    </location>
</feature>
<feature type="compositionally biased region" description="Low complexity" evidence="1">
    <location>
        <begin position="86"/>
        <end position="98"/>
    </location>
</feature>
<evidence type="ECO:0000313" key="2">
    <source>
        <dbReference type="EMBL" id="SKA82093.1"/>
    </source>
</evidence>
<dbReference type="RefSeq" id="WP_078717073.1">
    <property type="nucleotide sequence ID" value="NZ_FUYC01000005.1"/>
</dbReference>
<feature type="region of interest" description="Disordered" evidence="1">
    <location>
        <begin position="167"/>
        <end position="201"/>
    </location>
</feature>
<evidence type="ECO:0000313" key="3">
    <source>
        <dbReference type="Proteomes" id="UP000190027"/>
    </source>
</evidence>